<protein>
    <submittedName>
        <fullName evidence="2">Uncharacterized protein</fullName>
    </submittedName>
</protein>
<dbReference type="AlphaFoldDB" id="A0A5C6NZ34"/>
<evidence type="ECO:0000313" key="3">
    <source>
        <dbReference type="Proteomes" id="UP000324091"/>
    </source>
</evidence>
<feature type="region of interest" description="Disordered" evidence="1">
    <location>
        <begin position="1"/>
        <end position="28"/>
    </location>
</feature>
<proteinExistence type="predicted"/>
<comment type="caution">
    <text evidence="2">The sequence shown here is derived from an EMBL/GenBank/DDBJ whole genome shotgun (WGS) entry which is preliminary data.</text>
</comment>
<gene>
    <name evidence="2" type="ORF">D4764_15G0001860</name>
</gene>
<dbReference type="Proteomes" id="UP000324091">
    <property type="component" value="Chromosome 15"/>
</dbReference>
<evidence type="ECO:0000313" key="2">
    <source>
        <dbReference type="EMBL" id="TWW72792.1"/>
    </source>
</evidence>
<feature type="compositionally biased region" description="Polar residues" evidence="1">
    <location>
        <begin position="10"/>
        <end position="28"/>
    </location>
</feature>
<evidence type="ECO:0000256" key="1">
    <source>
        <dbReference type="SAM" id="MobiDB-lite"/>
    </source>
</evidence>
<reference evidence="2 3" key="1">
    <citation type="submission" date="2019-04" db="EMBL/GenBank/DDBJ databases">
        <title>Chromosome genome assembly for Takifugu flavidus.</title>
        <authorList>
            <person name="Xiao S."/>
        </authorList>
    </citation>
    <scope>NUCLEOTIDE SEQUENCE [LARGE SCALE GENOMIC DNA]</scope>
    <source>
        <strain evidence="2">HTHZ2018</strain>
        <tissue evidence="2">Muscle</tissue>
    </source>
</reference>
<keyword evidence="3" id="KW-1185">Reference proteome</keyword>
<feature type="region of interest" description="Disordered" evidence="1">
    <location>
        <begin position="56"/>
        <end position="89"/>
    </location>
</feature>
<sequence length="129" mass="13865">MLSGHLLTAATRSQSQGPDTLRKPSSSLQNLVLRPLGQGDMFRRFRFATYLAPTKEAHVSSQGGRGRPSEPILPGCSRKVPAPPERRGLSSKCKLLLRNGIRKSLSSGSVLLSGSRAALLPQPVCPDYS</sequence>
<organism evidence="2 3">
    <name type="scientific">Takifugu flavidus</name>
    <name type="common">sansaifugu</name>
    <dbReference type="NCBI Taxonomy" id="433684"/>
    <lineage>
        <taxon>Eukaryota</taxon>
        <taxon>Metazoa</taxon>
        <taxon>Chordata</taxon>
        <taxon>Craniata</taxon>
        <taxon>Vertebrata</taxon>
        <taxon>Euteleostomi</taxon>
        <taxon>Actinopterygii</taxon>
        <taxon>Neopterygii</taxon>
        <taxon>Teleostei</taxon>
        <taxon>Neoteleostei</taxon>
        <taxon>Acanthomorphata</taxon>
        <taxon>Eupercaria</taxon>
        <taxon>Tetraodontiformes</taxon>
        <taxon>Tetradontoidea</taxon>
        <taxon>Tetraodontidae</taxon>
        <taxon>Takifugu</taxon>
    </lineage>
</organism>
<name>A0A5C6NZ34_9TELE</name>
<accession>A0A5C6NZ34</accession>
<dbReference type="EMBL" id="RHFK02000007">
    <property type="protein sequence ID" value="TWW72792.1"/>
    <property type="molecule type" value="Genomic_DNA"/>
</dbReference>